<evidence type="ECO:0000256" key="3">
    <source>
        <dbReference type="NCBIfam" id="TIGR01900"/>
    </source>
</evidence>
<evidence type="ECO:0000256" key="2">
    <source>
        <dbReference type="ARBA" id="ARBA00022801"/>
    </source>
</evidence>
<dbReference type="RefSeq" id="WP_038605991.1">
    <property type="nucleotide sequence ID" value="NZ_CP008944.1"/>
</dbReference>
<dbReference type="GO" id="GO:0009014">
    <property type="term" value="F:succinyl-diaminopimelate desuccinylase activity"/>
    <property type="evidence" value="ECO:0007669"/>
    <property type="project" value="UniProtKB-EC"/>
</dbReference>
<feature type="domain" description="Peptidase M20 dimerisation" evidence="4">
    <location>
        <begin position="178"/>
        <end position="280"/>
    </location>
</feature>
<evidence type="ECO:0000313" key="6">
    <source>
        <dbReference type="Proteomes" id="UP000028504"/>
    </source>
</evidence>
<protein>
    <recommendedName>
        <fullName evidence="3">Succinyl-diaminopimelate desuccinylase</fullName>
        <ecNumber evidence="3">3.5.1.18</ecNumber>
    </recommendedName>
</protein>
<dbReference type="InterPro" id="IPR002933">
    <property type="entry name" value="Peptidase_M20"/>
</dbReference>
<evidence type="ECO:0000259" key="4">
    <source>
        <dbReference type="Pfam" id="PF07687"/>
    </source>
</evidence>
<dbReference type="SUPFAM" id="SSF53187">
    <property type="entry name" value="Zn-dependent exopeptidases"/>
    <property type="match status" value="1"/>
</dbReference>
<accession>A0ABM5QNC2</accession>
<dbReference type="NCBIfam" id="TIGR01900">
    <property type="entry name" value="dapE-gram_pos"/>
    <property type="match status" value="1"/>
</dbReference>
<proteinExistence type="predicted"/>
<dbReference type="Pfam" id="PF01546">
    <property type="entry name" value="Peptidase_M20"/>
    <property type="match status" value="1"/>
</dbReference>
<dbReference type="EMBL" id="CP008944">
    <property type="protein sequence ID" value="AIG64357.1"/>
    <property type="molecule type" value="Genomic_DNA"/>
</dbReference>
<dbReference type="InterPro" id="IPR011650">
    <property type="entry name" value="Peptidase_M20_dimer"/>
</dbReference>
<dbReference type="EC" id="3.5.1.18" evidence="3"/>
<dbReference type="InterPro" id="IPR036264">
    <property type="entry name" value="Bact_exopeptidase_dim_dom"/>
</dbReference>
<sequence length="370" mass="38873">MNDLGAQLIPVLSDPVELTKRLIDIESPSHEEHAIATAIEAAVHEVARATAEIEVARFGNTVVARTHRNLGERVILAGHLDTVPLAGNTPHRVEGETLFGCGAVDMKSGLAVYLSAFARLAGHPGLNRDLTFIAYEGEEVATEFNGLGHLEKDHPEWLAGDLALLGEPTDGVIEAGCQGSIRVIATARGTRAHSARAWLGDNAAHKLAPIIAAVSNYAAREAVEVGGCVYREGLNVVRLSAGVANNTIPDAAECAINFRFAPDRTAQEALDHVYAVLGEHEGVEIAVDDVAPPAAPGLDTPIAHELVDSLGVEVRAKYGWTDVARFAAAGIPALNFGCGDPGFAHKPDEQCPLAQIEALAGSLDGFLIGE</sequence>
<dbReference type="Pfam" id="PF07687">
    <property type="entry name" value="M20_dimer"/>
    <property type="match status" value="1"/>
</dbReference>
<reference evidence="5 6" key="1">
    <citation type="submission" date="2014-07" db="EMBL/GenBank/DDBJ databases">
        <title>Complete genome sequence of Corynebacterium atypicum DSM 44849: identifiction of the mycolic acid biosynthesis genes.</title>
        <authorList>
            <person name="Tippelt A."/>
            <person name="Mollmann S."/>
            <person name="Albersmeier A."/>
            <person name="Jaenicke S."/>
            <person name="Ruckert C."/>
            <person name="Tauch A."/>
        </authorList>
    </citation>
    <scope>NUCLEOTIDE SEQUENCE [LARGE SCALE GENOMIC DNA]</scope>
    <source>
        <strain evidence="5 6">R2070</strain>
    </source>
</reference>
<dbReference type="PANTHER" id="PTHR43808">
    <property type="entry name" value="ACETYLORNITHINE DEACETYLASE"/>
    <property type="match status" value="1"/>
</dbReference>
<dbReference type="InterPro" id="IPR050072">
    <property type="entry name" value="Peptidase_M20A"/>
</dbReference>
<dbReference type="PANTHER" id="PTHR43808:SF31">
    <property type="entry name" value="N-ACETYL-L-CITRULLINE DEACETYLASE"/>
    <property type="match status" value="1"/>
</dbReference>
<keyword evidence="2 5" id="KW-0378">Hydrolase</keyword>
<gene>
    <name evidence="5" type="ORF">CATYP_06845</name>
</gene>
<dbReference type="InterPro" id="IPR010174">
    <property type="entry name" value="Succinyl-DAP_deSuclase_DapE"/>
</dbReference>
<evidence type="ECO:0000313" key="5">
    <source>
        <dbReference type="EMBL" id="AIG64357.1"/>
    </source>
</evidence>
<organism evidence="5 6">
    <name type="scientific">Corynebacterium atypicum</name>
    <dbReference type="NCBI Taxonomy" id="191610"/>
    <lineage>
        <taxon>Bacteria</taxon>
        <taxon>Bacillati</taxon>
        <taxon>Actinomycetota</taxon>
        <taxon>Actinomycetes</taxon>
        <taxon>Mycobacteriales</taxon>
        <taxon>Corynebacteriaceae</taxon>
        <taxon>Corynebacterium</taxon>
    </lineage>
</organism>
<keyword evidence="1" id="KW-0479">Metal-binding</keyword>
<keyword evidence="6" id="KW-1185">Reference proteome</keyword>
<evidence type="ECO:0000256" key="1">
    <source>
        <dbReference type="ARBA" id="ARBA00022723"/>
    </source>
</evidence>
<dbReference type="Gene3D" id="3.40.630.10">
    <property type="entry name" value="Zn peptidases"/>
    <property type="match status" value="1"/>
</dbReference>
<dbReference type="SUPFAM" id="SSF55031">
    <property type="entry name" value="Bacterial exopeptidase dimerisation domain"/>
    <property type="match status" value="1"/>
</dbReference>
<name>A0ABM5QNC2_9CORY</name>
<dbReference type="Proteomes" id="UP000028504">
    <property type="component" value="Chromosome"/>
</dbReference>
<dbReference type="Gene3D" id="3.30.70.360">
    <property type="match status" value="1"/>
</dbReference>